<sequence length="74" mass="8364">MFADHQKASVSSNQGETFTKSEAAAILSSAVNLYRFQDVHLRRMFHLIARDLCPIADETLNQLEDNPDDGWGRN</sequence>
<evidence type="ECO:0000313" key="2">
    <source>
        <dbReference type="Proteomes" id="UP001567538"/>
    </source>
</evidence>
<dbReference type="Proteomes" id="UP001567538">
    <property type="component" value="Unassembled WGS sequence"/>
</dbReference>
<dbReference type="EMBL" id="JBEAFC010000002">
    <property type="protein sequence ID" value="KAL1567945.1"/>
    <property type="molecule type" value="Genomic_DNA"/>
</dbReference>
<protein>
    <submittedName>
        <fullName evidence="1">Coatomer subunit gamma-like</fullName>
    </submittedName>
</protein>
<organism evidence="1 2">
    <name type="scientific">Salvia divinorum</name>
    <name type="common">Maria pastora</name>
    <name type="synonym">Diviner's sage</name>
    <dbReference type="NCBI Taxonomy" id="28513"/>
    <lineage>
        <taxon>Eukaryota</taxon>
        <taxon>Viridiplantae</taxon>
        <taxon>Streptophyta</taxon>
        <taxon>Embryophyta</taxon>
        <taxon>Tracheophyta</taxon>
        <taxon>Spermatophyta</taxon>
        <taxon>Magnoliopsida</taxon>
        <taxon>eudicotyledons</taxon>
        <taxon>Gunneridae</taxon>
        <taxon>Pentapetalae</taxon>
        <taxon>asterids</taxon>
        <taxon>lamiids</taxon>
        <taxon>Lamiales</taxon>
        <taxon>Lamiaceae</taxon>
        <taxon>Nepetoideae</taxon>
        <taxon>Mentheae</taxon>
        <taxon>Salviinae</taxon>
        <taxon>Salvia</taxon>
        <taxon>Salvia subgen. Calosphace</taxon>
    </lineage>
</organism>
<proteinExistence type="predicted"/>
<dbReference type="AlphaFoldDB" id="A0ABD1IGV7"/>
<name>A0ABD1IGV7_SALDI</name>
<comment type="caution">
    <text evidence="1">The sequence shown here is derived from an EMBL/GenBank/DDBJ whole genome shotgun (WGS) entry which is preliminary data.</text>
</comment>
<reference evidence="1 2" key="1">
    <citation type="submission" date="2024-06" db="EMBL/GenBank/DDBJ databases">
        <title>A chromosome level genome sequence of Diviner's sage (Salvia divinorum).</title>
        <authorList>
            <person name="Ford S.A."/>
            <person name="Ro D.-K."/>
            <person name="Ness R.W."/>
            <person name="Phillips M.A."/>
        </authorList>
    </citation>
    <scope>NUCLEOTIDE SEQUENCE [LARGE SCALE GENOMIC DNA]</scope>
    <source>
        <strain evidence="1">SAF-2024a</strain>
        <tissue evidence="1">Leaf</tissue>
    </source>
</reference>
<gene>
    <name evidence="1" type="ORF">AAHA92_03363</name>
</gene>
<accession>A0ABD1IGV7</accession>
<keyword evidence="2" id="KW-1185">Reference proteome</keyword>
<evidence type="ECO:0000313" key="1">
    <source>
        <dbReference type="EMBL" id="KAL1567945.1"/>
    </source>
</evidence>